<evidence type="ECO:0000256" key="5">
    <source>
        <dbReference type="ARBA" id="ARBA00022989"/>
    </source>
</evidence>
<dbReference type="InterPro" id="IPR000276">
    <property type="entry name" value="GPCR_Rhodpsn"/>
</dbReference>
<dbReference type="PANTHER" id="PTHR45695">
    <property type="entry name" value="LEUCOKININ RECEPTOR-RELATED"/>
    <property type="match status" value="1"/>
</dbReference>
<evidence type="ECO:0000256" key="4">
    <source>
        <dbReference type="ARBA" id="ARBA00022692"/>
    </source>
</evidence>
<evidence type="ECO:0000256" key="9">
    <source>
        <dbReference type="ARBA" id="ARBA00023157"/>
    </source>
</evidence>
<name>A0AAV6RER9_SOLSE</name>
<evidence type="ECO:0000256" key="12">
    <source>
        <dbReference type="ARBA" id="ARBA00023224"/>
    </source>
</evidence>
<keyword evidence="3" id="KW-0597">Phosphoprotein</keyword>
<evidence type="ECO:0000256" key="1">
    <source>
        <dbReference type="ARBA" id="ARBA00004651"/>
    </source>
</evidence>
<feature type="domain" description="G-protein coupled receptors family 1 profile" evidence="17">
    <location>
        <begin position="80"/>
        <end position="341"/>
    </location>
</feature>
<dbReference type="EMBL" id="JAGKHQ010000012">
    <property type="protein sequence ID" value="KAG7503184.1"/>
    <property type="molecule type" value="Genomic_DNA"/>
</dbReference>
<evidence type="ECO:0000256" key="15">
    <source>
        <dbReference type="ARBA" id="ARBA00077781"/>
    </source>
</evidence>
<keyword evidence="5 16" id="KW-1133">Transmembrane helix</keyword>
<keyword evidence="9" id="KW-1015">Disulfide bond</keyword>
<dbReference type="GO" id="GO:0008188">
    <property type="term" value="F:neuropeptide receptor activity"/>
    <property type="evidence" value="ECO:0007669"/>
    <property type="project" value="TreeGrafter"/>
</dbReference>
<evidence type="ECO:0000313" key="18">
    <source>
        <dbReference type="EMBL" id="KAG7503184.1"/>
    </source>
</evidence>
<feature type="transmembrane region" description="Helical" evidence="16">
    <location>
        <begin position="138"/>
        <end position="157"/>
    </location>
</feature>
<feature type="transmembrane region" description="Helical" evidence="16">
    <location>
        <begin position="232"/>
        <end position="251"/>
    </location>
</feature>
<evidence type="ECO:0000256" key="11">
    <source>
        <dbReference type="ARBA" id="ARBA00023180"/>
    </source>
</evidence>
<dbReference type="PANTHER" id="PTHR45695:SF7">
    <property type="entry name" value="GASTRIN-RELEASING PEPTIDE RECEPTOR"/>
    <property type="match status" value="1"/>
</dbReference>
<dbReference type="Proteomes" id="UP000693946">
    <property type="component" value="Linkage Group LG2"/>
</dbReference>
<evidence type="ECO:0000256" key="7">
    <source>
        <dbReference type="ARBA" id="ARBA00023136"/>
    </source>
</evidence>
<keyword evidence="13" id="KW-0449">Lipoprotein</keyword>
<dbReference type="FunFam" id="1.20.1070.10:FF:000122">
    <property type="entry name" value="Gastrin-releasing peptide receptor"/>
    <property type="match status" value="1"/>
</dbReference>
<keyword evidence="19" id="KW-1185">Reference proteome</keyword>
<keyword evidence="2" id="KW-1003">Cell membrane</keyword>
<gene>
    <name evidence="18" type="ORF">JOB18_033450</name>
</gene>
<dbReference type="Pfam" id="PF00001">
    <property type="entry name" value="7tm_1"/>
    <property type="match status" value="1"/>
</dbReference>
<dbReference type="AlphaFoldDB" id="A0AAV6RER9"/>
<comment type="caution">
    <text evidence="18">The sequence shown here is derived from an EMBL/GenBank/DDBJ whole genome shotgun (WGS) entry which is preliminary data.</text>
</comment>
<evidence type="ECO:0000256" key="10">
    <source>
        <dbReference type="ARBA" id="ARBA00023170"/>
    </source>
</evidence>
<keyword evidence="8" id="KW-0564">Palmitate</keyword>
<keyword evidence="11" id="KW-0325">Glycoprotein</keyword>
<feature type="transmembrane region" description="Helical" evidence="16">
    <location>
        <begin position="285"/>
        <end position="305"/>
    </location>
</feature>
<evidence type="ECO:0000256" key="8">
    <source>
        <dbReference type="ARBA" id="ARBA00023139"/>
    </source>
</evidence>
<proteinExistence type="predicted"/>
<dbReference type="SMART" id="SM01381">
    <property type="entry name" value="7TM_GPCR_Srsx"/>
    <property type="match status" value="1"/>
</dbReference>
<comment type="subcellular location">
    <subcellularLocation>
        <location evidence="1">Cell membrane</location>
        <topology evidence="1">Multi-pass membrane protein</topology>
    </subcellularLocation>
</comment>
<evidence type="ECO:0000256" key="14">
    <source>
        <dbReference type="ARBA" id="ARBA00073996"/>
    </source>
</evidence>
<protein>
    <recommendedName>
        <fullName evidence="14">Gastrin-releasing peptide receptor</fullName>
    </recommendedName>
    <alternativeName>
        <fullName evidence="15">GRP-preferring bombesin receptor</fullName>
    </alternativeName>
</protein>
<keyword evidence="7 16" id="KW-0472">Membrane</keyword>
<evidence type="ECO:0000313" key="19">
    <source>
        <dbReference type="Proteomes" id="UP000693946"/>
    </source>
</evidence>
<keyword evidence="10 18" id="KW-0675">Receptor</keyword>
<evidence type="ECO:0000256" key="2">
    <source>
        <dbReference type="ARBA" id="ARBA00022475"/>
    </source>
</evidence>
<evidence type="ECO:0000259" key="17">
    <source>
        <dbReference type="PROSITE" id="PS50262"/>
    </source>
</evidence>
<feature type="transmembrane region" description="Helical" evidence="16">
    <location>
        <begin position="178"/>
        <end position="197"/>
    </location>
</feature>
<keyword evidence="12" id="KW-0807">Transducer</keyword>
<keyword evidence="4 16" id="KW-0812">Transmembrane</keyword>
<feature type="transmembrane region" description="Helical" evidence="16">
    <location>
        <begin position="57"/>
        <end position="79"/>
    </location>
</feature>
<evidence type="ECO:0000256" key="3">
    <source>
        <dbReference type="ARBA" id="ARBA00022553"/>
    </source>
</evidence>
<evidence type="ECO:0000256" key="13">
    <source>
        <dbReference type="ARBA" id="ARBA00023288"/>
    </source>
</evidence>
<sequence length="377" mass="42082">MRAYKASRSHQSVLELLPCLWRINLALNPEMDSSGALVVLNGSRSFWDSTAEHQHQYIIWLPGTGIAAVYGTIIIIGLVGNVTLMKTCLLVKSMRTVPNLLLSSLAVGDLLLLVTCAPVDASRYLVDQWLFGRVGCKIIPFIQLTSVGVSVFTLTVLSADRYKAIVNPLDIRRSSIGLRVGTIWLLSVSLAIPEAVFSDLHTFTIIHTNETFVTCAPYPHSGDLHPKIHSTAFFLIFYIIPLFIISVYYCFIARSLIRSSVDLPAEGHVHLQKQIKSRKRLAKTVLVFVGLFAVCWLPSHMIYLYRSYNYDQADTSLAHFVASVCARILAFTNSCVNPFALYLMSKSFSKHFNKQLCCTSPRRMNSQNSVNTNNTTV</sequence>
<accession>A0AAV6RER9</accession>
<dbReference type="InterPro" id="IPR017452">
    <property type="entry name" value="GPCR_Rhodpsn_7TM"/>
</dbReference>
<evidence type="ECO:0000256" key="6">
    <source>
        <dbReference type="ARBA" id="ARBA00023040"/>
    </source>
</evidence>
<evidence type="ECO:0000256" key="16">
    <source>
        <dbReference type="SAM" id="Phobius"/>
    </source>
</evidence>
<dbReference type="GO" id="GO:0005886">
    <property type="term" value="C:plasma membrane"/>
    <property type="evidence" value="ECO:0007669"/>
    <property type="project" value="UniProtKB-SubCell"/>
</dbReference>
<reference evidence="18 19" key="1">
    <citation type="journal article" date="2021" name="Sci. Rep.">
        <title>Chromosome anchoring in Senegalese sole (Solea senegalensis) reveals sex-associated markers and genome rearrangements in flatfish.</title>
        <authorList>
            <person name="Guerrero-Cozar I."/>
            <person name="Gomez-Garrido J."/>
            <person name="Berbel C."/>
            <person name="Martinez-Blanch J.F."/>
            <person name="Alioto T."/>
            <person name="Claros M.G."/>
            <person name="Gagnaire P.A."/>
            <person name="Manchado M."/>
        </authorList>
    </citation>
    <scope>NUCLEOTIDE SEQUENCE [LARGE SCALE GENOMIC DNA]</scope>
    <source>
        <strain evidence="18">Sse05_10M</strain>
    </source>
</reference>
<keyword evidence="6" id="KW-0297">G-protein coupled receptor</keyword>
<organism evidence="18 19">
    <name type="scientific">Solea senegalensis</name>
    <name type="common">Senegalese sole</name>
    <dbReference type="NCBI Taxonomy" id="28829"/>
    <lineage>
        <taxon>Eukaryota</taxon>
        <taxon>Metazoa</taxon>
        <taxon>Chordata</taxon>
        <taxon>Craniata</taxon>
        <taxon>Vertebrata</taxon>
        <taxon>Euteleostomi</taxon>
        <taxon>Actinopterygii</taxon>
        <taxon>Neopterygii</taxon>
        <taxon>Teleostei</taxon>
        <taxon>Neoteleostei</taxon>
        <taxon>Acanthomorphata</taxon>
        <taxon>Carangaria</taxon>
        <taxon>Pleuronectiformes</taxon>
        <taxon>Pleuronectoidei</taxon>
        <taxon>Soleidae</taxon>
        <taxon>Solea</taxon>
    </lineage>
</organism>
<feature type="transmembrane region" description="Helical" evidence="16">
    <location>
        <begin position="317"/>
        <end position="344"/>
    </location>
</feature>
<dbReference type="PROSITE" id="PS00237">
    <property type="entry name" value="G_PROTEIN_RECEP_F1_1"/>
    <property type="match status" value="1"/>
</dbReference>
<feature type="transmembrane region" description="Helical" evidence="16">
    <location>
        <begin position="100"/>
        <end position="126"/>
    </location>
</feature>
<dbReference type="PROSITE" id="PS50262">
    <property type="entry name" value="G_PROTEIN_RECEP_F1_2"/>
    <property type="match status" value="1"/>
</dbReference>
<dbReference type="SUPFAM" id="SSF81321">
    <property type="entry name" value="Family A G protein-coupled receptor-like"/>
    <property type="match status" value="1"/>
</dbReference>